<comment type="caution">
    <text evidence="3">The sequence shown here is derived from an EMBL/GenBank/DDBJ whole genome shotgun (WGS) entry which is preliminary data.</text>
</comment>
<keyword evidence="1" id="KW-1133">Transmembrane helix</keyword>
<evidence type="ECO:0000256" key="1">
    <source>
        <dbReference type="SAM" id="Phobius"/>
    </source>
</evidence>
<dbReference type="OrthoDB" id="5190946at2"/>
<dbReference type="Proteomes" id="UP000380867">
    <property type="component" value="Unassembled WGS sequence"/>
</dbReference>
<evidence type="ECO:0000313" key="3">
    <source>
        <dbReference type="EMBL" id="KAA1400410.1"/>
    </source>
</evidence>
<protein>
    <submittedName>
        <fullName evidence="3">Pilus assembly protein</fullName>
    </submittedName>
</protein>
<dbReference type="InterPro" id="IPR012495">
    <property type="entry name" value="TadE-like_dom"/>
</dbReference>
<organism evidence="3 4">
    <name type="scientific">Aeromicrobium ginsengisoli</name>
    <dbReference type="NCBI Taxonomy" id="363867"/>
    <lineage>
        <taxon>Bacteria</taxon>
        <taxon>Bacillati</taxon>
        <taxon>Actinomycetota</taxon>
        <taxon>Actinomycetes</taxon>
        <taxon>Propionibacteriales</taxon>
        <taxon>Nocardioidaceae</taxon>
        <taxon>Aeromicrobium</taxon>
    </lineage>
</organism>
<feature type="transmembrane region" description="Helical" evidence="1">
    <location>
        <begin position="7"/>
        <end position="32"/>
    </location>
</feature>
<keyword evidence="1" id="KW-0472">Membrane</keyword>
<keyword evidence="1" id="KW-0812">Transmembrane</keyword>
<dbReference type="Pfam" id="PF07811">
    <property type="entry name" value="TadE"/>
    <property type="match status" value="1"/>
</dbReference>
<dbReference type="EMBL" id="SDPQ02000001">
    <property type="protein sequence ID" value="KAA1400410.1"/>
    <property type="molecule type" value="Genomic_DNA"/>
</dbReference>
<sequence length="129" mass="13043">MKDEERGAALVEFALVLIVLCPLIVVIVAWGIRFHNAAQADNAAFIAARYYAIKCGPDGVGPATAAAKAAGAASTNLVSAGDITIAGGCNSGDTITATVSKSKAWSPSVPIFGMNGNYSLIGKGAARCE</sequence>
<evidence type="ECO:0000313" key="4">
    <source>
        <dbReference type="Proteomes" id="UP000380867"/>
    </source>
</evidence>
<accession>A0A5M4FJZ9</accession>
<name>A0A5M4FJZ9_9ACTN</name>
<proteinExistence type="predicted"/>
<feature type="domain" description="TadE-like" evidence="2">
    <location>
        <begin position="7"/>
        <end position="49"/>
    </location>
</feature>
<dbReference type="RefSeq" id="WP_149688502.1">
    <property type="nucleotide sequence ID" value="NZ_SDPQ02000001.1"/>
</dbReference>
<gene>
    <name evidence="3" type="ORF">ESP70_006715</name>
</gene>
<keyword evidence="4" id="KW-1185">Reference proteome</keyword>
<reference evidence="3" key="1">
    <citation type="submission" date="2019-09" db="EMBL/GenBank/DDBJ databases">
        <authorList>
            <person name="Li J."/>
        </authorList>
    </citation>
    <scope>NUCLEOTIDE SEQUENCE [LARGE SCALE GENOMIC DNA]</scope>
    <source>
        <strain evidence="3">JCM 14732</strain>
    </source>
</reference>
<dbReference type="AlphaFoldDB" id="A0A5M4FJZ9"/>
<evidence type="ECO:0000259" key="2">
    <source>
        <dbReference type="Pfam" id="PF07811"/>
    </source>
</evidence>